<feature type="compositionally biased region" description="Polar residues" evidence="1">
    <location>
        <begin position="51"/>
        <end position="73"/>
    </location>
</feature>
<name>A0A8X7CMF2_9ARAC</name>
<sequence>MSTFNIPKLQFFAHFFKKTTQLSNSGKQLNSAGGGKQLNSPSNRKPKAYQEGNNSTQHQEGNNSTQQQEESNSTLRHLHRLYAAFAAFTAGFSYLLACLC</sequence>
<dbReference type="EMBL" id="BMAV01019893">
    <property type="protein sequence ID" value="GFY73161.1"/>
    <property type="molecule type" value="Genomic_DNA"/>
</dbReference>
<comment type="caution">
    <text evidence="2">The sequence shown here is derived from an EMBL/GenBank/DDBJ whole genome shotgun (WGS) entry which is preliminary data.</text>
</comment>
<feature type="compositionally biased region" description="Polar residues" evidence="1">
    <location>
        <begin position="24"/>
        <end position="43"/>
    </location>
</feature>
<gene>
    <name evidence="2" type="ORF">TNIN_378491</name>
</gene>
<reference evidence="2" key="1">
    <citation type="submission" date="2020-08" db="EMBL/GenBank/DDBJ databases">
        <title>Multicomponent nature underlies the extraordinary mechanical properties of spider dragline silk.</title>
        <authorList>
            <person name="Kono N."/>
            <person name="Nakamura H."/>
            <person name="Mori M."/>
            <person name="Yoshida Y."/>
            <person name="Ohtoshi R."/>
            <person name="Malay A.D."/>
            <person name="Moran D.A.P."/>
            <person name="Tomita M."/>
            <person name="Numata K."/>
            <person name="Arakawa K."/>
        </authorList>
    </citation>
    <scope>NUCLEOTIDE SEQUENCE</scope>
</reference>
<feature type="region of interest" description="Disordered" evidence="1">
    <location>
        <begin position="24"/>
        <end position="73"/>
    </location>
</feature>
<dbReference type="AlphaFoldDB" id="A0A8X7CMF2"/>
<accession>A0A8X7CMF2</accession>
<evidence type="ECO:0000256" key="1">
    <source>
        <dbReference type="SAM" id="MobiDB-lite"/>
    </source>
</evidence>
<keyword evidence="3" id="KW-1185">Reference proteome</keyword>
<evidence type="ECO:0000313" key="3">
    <source>
        <dbReference type="Proteomes" id="UP000886998"/>
    </source>
</evidence>
<proteinExistence type="predicted"/>
<protein>
    <submittedName>
        <fullName evidence="2">Uncharacterized protein</fullName>
    </submittedName>
</protein>
<organism evidence="2 3">
    <name type="scientific">Trichonephila inaurata madagascariensis</name>
    <dbReference type="NCBI Taxonomy" id="2747483"/>
    <lineage>
        <taxon>Eukaryota</taxon>
        <taxon>Metazoa</taxon>
        <taxon>Ecdysozoa</taxon>
        <taxon>Arthropoda</taxon>
        <taxon>Chelicerata</taxon>
        <taxon>Arachnida</taxon>
        <taxon>Araneae</taxon>
        <taxon>Araneomorphae</taxon>
        <taxon>Entelegynae</taxon>
        <taxon>Araneoidea</taxon>
        <taxon>Nephilidae</taxon>
        <taxon>Trichonephila</taxon>
        <taxon>Trichonephila inaurata</taxon>
    </lineage>
</organism>
<evidence type="ECO:0000313" key="2">
    <source>
        <dbReference type="EMBL" id="GFY73161.1"/>
    </source>
</evidence>
<dbReference type="Proteomes" id="UP000886998">
    <property type="component" value="Unassembled WGS sequence"/>
</dbReference>